<dbReference type="PANTHER" id="PTHR10306:SF32">
    <property type="entry name" value="SYNAPTOPHYSIN B"/>
    <property type="match status" value="1"/>
</dbReference>
<evidence type="ECO:0000256" key="1">
    <source>
        <dbReference type="ARBA" id="ARBA00004141"/>
    </source>
</evidence>
<keyword evidence="5 7" id="KW-0472">Membrane</keyword>
<reference evidence="10 11" key="1">
    <citation type="submission" date="2023-09" db="EMBL/GenBank/DDBJ databases">
        <authorList>
            <person name="Wang M."/>
        </authorList>
    </citation>
    <scope>NUCLEOTIDE SEQUENCE [LARGE SCALE GENOMIC DNA]</scope>
    <source>
        <strain evidence="10">GT-2023</strain>
        <tissue evidence="10">Liver</tissue>
    </source>
</reference>
<dbReference type="EMBL" id="JAYMGO010000008">
    <property type="protein sequence ID" value="KAL1269294.1"/>
    <property type="molecule type" value="Genomic_DNA"/>
</dbReference>
<gene>
    <name evidence="10" type="ORF">QQF64_031583</name>
</gene>
<evidence type="ECO:0000256" key="6">
    <source>
        <dbReference type="ARBA" id="ARBA00023180"/>
    </source>
</evidence>
<comment type="caution">
    <text evidence="10">The sequence shown here is derived from an EMBL/GenBank/DDBJ whole genome shotgun (WGS) entry which is preliminary data.</text>
</comment>
<evidence type="ECO:0000313" key="11">
    <source>
        <dbReference type="Proteomes" id="UP001558613"/>
    </source>
</evidence>
<evidence type="ECO:0000256" key="7">
    <source>
        <dbReference type="PROSITE-ProRule" id="PRU00581"/>
    </source>
</evidence>
<evidence type="ECO:0000256" key="3">
    <source>
        <dbReference type="ARBA" id="ARBA00022692"/>
    </source>
</evidence>
<evidence type="ECO:0000256" key="8">
    <source>
        <dbReference type="SAM" id="MobiDB-lite"/>
    </source>
</evidence>
<dbReference type="PROSITE" id="PS51225">
    <property type="entry name" value="MARVEL"/>
    <property type="match status" value="1"/>
</dbReference>
<feature type="region of interest" description="Disordered" evidence="8">
    <location>
        <begin position="92"/>
        <end position="150"/>
    </location>
</feature>
<keyword evidence="3 7" id="KW-0812">Transmembrane</keyword>
<proteinExistence type="inferred from homology"/>
<sequence length="150" mass="16165">MWLVSSAAWAKGLSDVKRSTDPDEVINLIPACDREENGCKEIHEPVVSGLNTSVAFGFCNVVLWAGNLWFVFKETGWLAAFAGTYMTSGEKQPAPDSFGQGYGQEGYGQEPYASSQGGYQPDYGQQGGGYEGGGYNQYGQGEPTSFSNEM</sequence>
<evidence type="ECO:0000256" key="2">
    <source>
        <dbReference type="ARBA" id="ARBA00006476"/>
    </source>
</evidence>
<accession>A0ABR3MXF0</accession>
<keyword evidence="6" id="KW-0325">Glycoprotein</keyword>
<dbReference type="InterPro" id="IPR001285">
    <property type="entry name" value="Synaptophysin/porin"/>
</dbReference>
<dbReference type="InterPro" id="IPR008253">
    <property type="entry name" value="Marvel"/>
</dbReference>
<dbReference type="Proteomes" id="UP001558613">
    <property type="component" value="Unassembled WGS sequence"/>
</dbReference>
<evidence type="ECO:0000259" key="9">
    <source>
        <dbReference type="PROSITE" id="PS51225"/>
    </source>
</evidence>
<feature type="compositionally biased region" description="Gly residues" evidence="8">
    <location>
        <begin position="125"/>
        <end position="136"/>
    </location>
</feature>
<protein>
    <recommendedName>
        <fullName evidence="9">MARVEL domain-containing protein</fullName>
    </recommendedName>
</protein>
<dbReference type="PANTHER" id="PTHR10306">
    <property type="entry name" value="SYNAPTOPHYSIN"/>
    <property type="match status" value="1"/>
</dbReference>
<name>A0ABR3MXF0_9TELE</name>
<comment type="similarity">
    <text evidence="2">Belongs to the synaptophysin/synaptobrevin family.</text>
</comment>
<evidence type="ECO:0000256" key="4">
    <source>
        <dbReference type="ARBA" id="ARBA00022989"/>
    </source>
</evidence>
<evidence type="ECO:0000313" key="10">
    <source>
        <dbReference type="EMBL" id="KAL1269294.1"/>
    </source>
</evidence>
<comment type="subcellular location">
    <subcellularLocation>
        <location evidence="1">Membrane</location>
        <topology evidence="1">Multi-pass membrane protein</topology>
    </subcellularLocation>
</comment>
<organism evidence="10 11">
    <name type="scientific">Cirrhinus molitorella</name>
    <name type="common">mud carp</name>
    <dbReference type="NCBI Taxonomy" id="172907"/>
    <lineage>
        <taxon>Eukaryota</taxon>
        <taxon>Metazoa</taxon>
        <taxon>Chordata</taxon>
        <taxon>Craniata</taxon>
        <taxon>Vertebrata</taxon>
        <taxon>Euteleostomi</taxon>
        <taxon>Actinopterygii</taxon>
        <taxon>Neopterygii</taxon>
        <taxon>Teleostei</taxon>
        <taxon>Ostariophysi</taxon>
        <taxon>Cypriniformes</taxon>
        <taxon>Cyprinidae</taxon>
        <taxon>Labeoninae</taxon>
        <taxon>Labeonini</taxon>
        <taxon>Cirrhinus</taxon>
    </lineage>
</organism>
<evidence type="ECO:0000256" key="5">
    <source>
        <dbReference type="ARBA" id="ARBA00023136"/>
    </source>
</evidence>
<keyword evidence="11" id="KW-1185">Reference proteome</keyword>
<keyword evidence="4" id="KW-1133">Transmembrane helix</keyword>
<feature type="domain" description="MARVEL" evidence="9">
    <location>
        <begin position="1"/>
        <end position="76"/>
    </location>
</feature>